<dbReference type="GO" id="GO:0004497">
    <property type="term" value="F:monooxygenase activity"/>
    <property type="evidence" value="ECO:0007669"/>
    <property type="project" value="UniProtKB-KW"/>
</dbReference>
<dbReference type="PRINTS" id="PR00420">
    <property type="entry name" value="RNGMNOXGNASE"/>
</dbReference>
<dbReference type="InterPro" id="IPR002938">
    <property type="entry name" value="FAD-bd"/>
</dbReference>
<protein>
    <submittedName>
        <fullName evidence="8">FAD-dependent oxidoreductase</fullName>
    </submittedName>
</protein>
<dbReference type="AlphaFoldDB" id="A0A0A1V4X4"/>
<evidence type="ECO:0000313" key="9">
    <source>
        <dbReference type="Proteomes" id="UP000030151"/>
    </source>
</evidence>
<proteinExistence type="inferred from homology"/>
<dbReference type="eggNOG" id="KOG2614">
    <property type="taxonomic scope" value="Eukaryota"/>
</dbReference>
<dbReference type="SUPFAM" id="SSF51905">
    <property type="entry name" value="FAD/NAD(P)-binding domain"/>
    <property type="match status" value="1"/>
</dbReference>
<dbReference type="PANTHER" id="PTHR46720:SF3">
    <property type="entry name" value="FAD-BINDING DOMAIN-CONTAINING PROTEIN-RELATED"/>
    <property type="match status" value="1"/>
</dbReference>
<comment type="similarity">
    <text evidence="2">Belongs to the paxM FAD-dependent monooxygenase family.</text>
</comment>
<reference evidence="8 9" key="1">
    <citation type="submission" date="2014-02" db="EMBL/GenBank/DDBJ databases">
        <title>The genome sequence of the entomopathogenic fungus Metarhizium robertsii ARSEF 2575.</title>
        <authorList>
            <person name="Giuliano Garisto Donzelli B."/>
            <person name="Roe B.A."/>
            <person name="Macmil S.L."/>
            <person name="Krasnoff S.B."/>
            <person name="Gibson D.M."/>
        </authorList>
    </citation>
    <scope>NUCLEOTIDE SEQUENCE [LARGE SCALE GENOMIC DNA]</scope>
    <source>
        <strain evidence="8 9">ARSEF 2575</strain>
    </source>
</reference>
<keyword evidence="4" id="KW-0274">FAD</keyword>
<comment type="caution">
    <text evidence="8">The sequence shown here is derived from an EMBL/GenBank/DDBJ whole genome shotgun (WGS) entry which is preliminary data.</text>
</comment>
<name>A0A0A1V4X4_9HYPO</name>
<dbReference type="InterPro" id="IPR036188">
    <property type="entry name" value="FAD/NAD-bd_sf"/>
</dbReference>
<organism evidence="8 9">
    <name type="scientific">Metarhizium robertsii</name>
    <dbReference type="NCBI Taxonomy" id="568076"/>
    <lineage>
        <taxon>Eukaryota</taxon>
        <taxon>Fungi</taxon>
        <taxon>Dikarya</taxon>
        <taxon>Ascomycota</taxon>
        <taxon>Pezizomycotina</taxon>
        <taxon>Sordariomycetes</taxon>
        <taxon>Hypocreomycetidae</taxon>
        <taxon>Hypocreales</taxon>
        <taxon>Clavicipitaceae</taxon>
        <taxon>Metarhizium</taxon>
    </lineage>
</organism>
<feature type="domain" description="FAD-binding" evidence="7">
    <location>
        <begin position="9"/>
        <end position="367"/>
    </location>
</feature>
<evidence type="ECO:0000256" key="6">
    <source>
        <dbReference type="ARBA" id="ARBA00023033"/>
    </source>
</evidence>
<evidence type="ECO:0000256" key="5">
    <source>
        <dbReference type="ARBA" id="ARBA00023002"/>
    </source>
</evidence>
<evidence type="ECO:0000256" key="2">
    <source>
        <dbReference type="ARBA" id="ARBA00007992"/>
    </source>
</evidence>
<dbReference type="HOGENOM" id="CLU_009665_6_5_1"/>
<accession>A0A0A1V4X4</accession>
<evidence type="ECO:0000256" key="4">
    <source>
        <dbReference type="ARBA" id="ARBA00022827"/>
    </source>
</evidence>
<dbReference type="Gene3D" id="3.50.50.60">
    <property type="entry name" value="FAD/NAD(P)-binding domain"/>
    <property type="match status" value="1"/>
</dbReference>
<dbReference type="OrthoDB" id="4936350at2759"/>
<keyword evidence="6" id="KW-0503">Monooxygenase</keyword>
<evidence type="ECO:0000313" key="8">
    <source>
        <dbReference type="EMBL" id="EXV05234.1"/>
    </source>
</evidence>
<evidence type="ECO:0000256" key="1">
    <source>
        <dbReference type="ARBA" id="ARBA00001974"/>
    </source>
</evidence>
<keyword evidence="5" id="KW-0560">Oxidoreductase</keyword>
<dbReference type="Proteomes" id="UP000030151">
    <property type="component" value="Unassembled WGS sequence"/>
</dbReference>
<dbReference type="EMBL" id="JELW01000002">
    <property type="protein sequence ID" value="EXV05234.1"/>
    <property type="molecule type" value="Genomic_DNA"/>
</dbReference>
<dbReference type="InterPro" id="IPR051104">
    <property type="entry name" value="FAD_monoxygenase"/>
</dbReference>
<evidence type="ECO:0000259" key="7">
    <source>
        <dbReference type="Pfam" id="PF01494"/>
    </source>
</evidence>
<comment type="cofactor">
    <cofactor evidence="1">
        <name>FAD</name>
        <dbReference type="ChEBI" id="CHEBI:57692"/>
    </cofactor>
</comment>
<sequence length="425" mass="45844">MSNFSVHRTRIAIIGGGLAGTVLANALLPRAHLDVHIFEADACFSERGAAIGLSSTAQSALKHIIPSADELLAKAGAVPMNSTRTMIRKGSGVGAASLVLDLPRTTQGKVVHRGSLLRELLSGLPSSMLHTGKKLTDMNSSDDGIDLTFEDGYMARFDAVVGADGIFSRVRKHVTRDAGGVYAASPAGFWDCRNLVTVEKAREVLGQDLFRVHRQYGWIGNGAFIMHDVLDHGHKIQCVISGVEAKQAKKRATPLSRHDLNLVLKDWLDGPIAKGMIELVLDQDNPQRFSQWEHKSTPTYSNGRTCIMGDAAHATTPWQGYGLGLAIEDAVILSTLLAETSSCRGINAALQAYDAVRRPRCQMLIDSSRGTGRILCGQDGCAGLEPGRLKQVLAPRWDFIHGLDIEAHKQDALGALKEVQASTME</sequence>
<evidence type="ECO:0000256" key="3">
    <source>
        <dbReference type="ARBA" id="ARBA00022630"/>
    </source>
</evidence>
<dbReference type="GO" id="GO:0044550">
    <property type="term" value="P:secondary metabolite biosynthetic process"/>
    <property type="evidence" value="ECO:0007669"/>
    <property type="project" value="TreeGrafter"/>
</dbReference>
<dbReference type="Pfam" id="PF01494">
    <property type="entry name" value="FAD_binding_3"/>
    <property type="match status" value="1"/>
</dbReference>
<dbReference type="PANTHER" id="PTHR46720">
    <property type="entry name" value="HYDROXYLASE, PUTATIVE (AFU_ORTHOLOGUE AFUA_3G01460)-RELATED"/>
    <property type="match status" value="1"/>
</dbReference>
<dbReference type="GO" id="GO:0071949">
    <property type="term" value="F:FAD binding"/>
    <property type="evidence" value="ECO:0007669"/>
    <property type="project" value="InterPro"/>
</dbReference>
<keyword evidence="3" id="KW-0285">Flavoprotein</keyword>
<gene>
    <name evidence="8" type="ORF">X797_002922</name>
</gene>